<reference evidence="3 4" key="1">
    <citation type="submission" date="2023-08" db="EMBL/GenBank/DDBJ databases">
        <title>Black Yeasts Isolated from many extreme environments.</title>
        <authorList>
            <person name="Coleine C."/>
            <person name="Stajich J.E."/>
            <person name="Selbmann L."/>
        </authorList>
    </citation>
    <scope>NUCLEOTIDE SEQUENCE [LARGE SCALE GENOMIC DNA]</scope>
    <source>
        <strain evidence="3 4">CCFEE 5910</strain>
    </source>
</reference>
<accession>A0AAN7PK17</accession>
<organism evidence="3 4">
    <name type="scientific">Lithohypha guttulata</name>
    <dbReference type="NCBI Taxonomy" id="1690604"/>
    <lineage>
        <taxon>Eukaryota</taxon>
        <taxon>Fungi</taxon>
        <taxon>Dikarya</taxon>
        <taxon>Ascomycota</taxon>
        <taxon>Pezizomycotina</taxon>
        <taxon>Eurotiomycetes</taxon>
        <taxon>Chaetothyriomycetidae</taxon>
        <taxon>Chaetothyriales</taxon>
        <taxon>Trichomeriaceae</taxon>
        <taxon>Lithohypha</taxon>
    </lineage>
</organism>
<keyword evidence="1" id="KW-0732">Signal</keyword>
<dbReference type="PANTHER" id="PTHR10039">
    <property type="entry name" value="AMELOGENIN"/>
    <property type="match status" value="1"/>
</dbReference>
<protein>
    <recommendedName>
        <fullName evidence="2">DUF7791 domain-containing protein</fullName>
    </recommendedName>
</protein>
<keyword evidence="4" id="KW-1185">Reference proteome</keyword>
<feature type="domain" description="DUF7791" evidence="2">
    <location>
        <begin position="55"/>
        <end position="213"/>
    </location>
</feature>
<sequence>MQIIYMASGVFLWATLAMRDLLQALRDGDSLDQLYAKLKLLPADLDRYFQSILSSIKFEHRREASTLLQLALFNEDKFGSIFTLRLIDTFFVAESDEDFCLGPSFEPYCRDLADEAVLRSRTDSSLRKLSSRCKGLLEPVHWKQIQDSDDMTFAERIELVHNTKLVFLHRSLRDFLLQPQNLSLLYSYTNDRAIDVRQYLISARLVQLLAFTSIGLSDDLAVGLASHLLGALSVNAVSSKTSAIASVAKPAIEWLAQAADVTGPDYSYWYINGSLEEWYHEHSDFLTLAIDFQLSSYVLDNMTSY</sequence>
<feature type="chain" id="PRO_5042819303" description="DUF7791 domain-containing protein" evidence="1">
    <location>
        <begin position="25"/>
        <end position="305"/>
    </location>
</feature>
<dbReference type="Proteomes" id="UP001309876">
    <property type="component" value="Unassembled WGS sequence"/>
</dbReference>
<feature type="signal peptide" evidence="1">
    <location>
        <begin position="1"/>
        <end position="24"/>
    </location>
</feature>
<comment type="caution">
    <text evidence="3">The sequence shown here is derived from an EMBL/GenBank/DDBJ whole genome shotgun (WGS) entry which is preliminary data.</text>
</comment>
<dbReference type="EMBL" id="JAVRRJ010000011">
    <property type="protein sequence ID" value="KAK5080865.1"/>
    <property type="molecule type" value="Genomic_DNA"/>
</dbReference>
<evidence type="ECO:0000313" key="4">
    <source>
        <dbReference type="Proteomes" id="UP001309876"/>
    </source>
</evidence>
<dbReference type="Pfam" id="PF25053">
    <property type="entry name" value="DUF7791"/>
    <property type="match status" value="1"/>
</dbReference>
<proteinExistence type="predicted"/>
<gene>
    <name evidence="3" type="ORF">LTR05_008181</name>
</gene>
<evidence type="ECO:0000313" key="3">
    <source>
        <dbReference type="EMBL" id="KAK5080865.1"/>
    </source>
</evidence>
<name>A0AAN7PK17_9EURO</name>
<evidence type="ECO:0000259" key="2">
    <source>
        <dbReference type="Pfam" id="PF25053"/>
    </source>
</evidence>
<dbReference type="PANTHER" id="PTHR10039:SF5">
    <property type="entry name" value="NACHT DOMAIN-CONTAINING PROTEIN"/>
    <property type="match status" value="1"/>
</dbReference>
<evidence type="ECO:0000256" key="1">
    <source>
        <dbReference type="SAM" id="SignalP"/>
    </source>
</evidence>
<dbReference type="InterPro" id="IPR056693">
    <property type="entry name" value="DUF7791"/>
</dbReference>
<dbReference type="AlphaFoldDB" id="A0AAN7PK17"/>